<evidence type="ECO:0000256" key="1">
    <source>
        <dbReference type="ARBA" id="ARBA00006787"/>
    </source>
</evidence>
<evidence type="ECO:0000256" key="5">
    <source>
        <dbReference type="PIRSR" id="PIRSR604294-1"/>
    </source>
</evidence>
<dbReference type="EMBL" id="SFCC01000016">
    <property type="protein sequence ID" value="RZQ60517.1"/>
    <property type="molecule type" value="Genomic_DNA"/>
</dbReference>
<evidence type="ECO:0000313" key="8">
    <source>
        <dbReference type="Proteomes" id="UP000292003"/>
    </source>
</evidence>
<name>A0A4Q7J119_9PSEU</name>
<comment type="cofactor">
    <cofactor evidence="5 6">
        <name>Fe(2+)</name>
        <dbReference type="ChEBI" id="CHEBI:29033"/>
    </cofactor>
    <text evidence="5 6">Binds 1 Fe(2+) ion per subunit.</text>
</comment>
<dbReference type="InterPro" id="IPR004294">
    <property type="entry name" value="Carotenoid_Oase"/>
</dbReference>
<feature type="binding site" evidence="5">
    <location>
        <position position="286"/>
    </location>
    <ligand>
        <name>Fe cation</name>
        <dbReference type="ChEBI" id="CHEBI:24875"/>
        <note>catalytic</note>
    </ligand>
</feature>
<feature type="binding site" evidence="5">
    <location>
        <position position="465"/>
    </location>
    <ligand>
        <name>Fe cation</name>
        <dbReference type="ChEBI" id="CHEBI:24875"/>
        <note>catalytic</note>
    </ligand>
</feature>
<dbReference type="PANTHER" id="PTHR10543:SF24">
    <property type="entry name" value="CAROTENOID ISOMEROOXYGENASE"/>
    <property type="match status" value="1"/>
</dbReference>
<feature type="binding site" evidence="5">
    <location>
        <position position="171"/>
    </location>
    <ligand>
        <name>Fe cation</name>
        <dbReference type="ChEBI" id="CHEBI:24875"/>
        <note>catalytic</note>
    </ligand>
</feature>
<keyword evidence="2 5" id="KW-0479">Metal-binding</keyword>
<accession>A0A4Q7J119</accession>
<keyword evidence="3 6" id="KW-0560">Oxidoreductase</keyword>
<evidence type="ECO:0000256" key="3">
    <source>
        <dbReference type="ARBA" id="ARBA00023002"/>
    </source>
</evidence>
<comment type="similarity">
    <text evidence="1 6">Belongs to the carotenoid oxygenase family.</text>
</comment>
<comment type="caution">
    <text evidence="7">The sequence shown here is derived from an EMBL/GenBank/DDBJ whole genome shotgun (WGS) entry which is preliminary data.</text>
</comment>
<proteinExistence type="inferred from homology"/>
<dbReference type="AlphaFoldDB" id="A0A4Q7J119"/>
<dbReference type="Proteomes" id="UP000292003">
    <property type="component" value="Unassembled WGS sequence"/>
</dbReference>
<sequence>MSEHATATAAYLAGFTTLDNEVRDAALPVEGEIPGWLQGSLTRNGPARFEAGERGFRHWFDGQAMLHRFAVAGGAVTYTNRFLRTDSFRQTEQGRIGFGEFATDPCQSLFARMFTRFKLTPNSSVNVVPMDDGFVAIGETPIAVRFDPDTLETAGVAGYTDHLDGPITTAHPHQHPGSGDLVNYVLRFGRRSRYQIYRQRDMERRLVASVPTARPGYLHSFAITGRYAVLVVFPLVVNPLALLLPGRPFIENYRWRPELGTRFVLVDLDSGATDTLTTDEPMFAFHHINAFHDGEKIVVDLCAYPDSSVIDATYLDRLRDPRDPVPVARPTRYVLDPAGRTVTGRRLTDETMELPRINYGTRNGADYRYAYGVGNRDQRGDDFLNQLVKLDVHTGVTSVWRQPGCYPGEPVFVPAPDPSAEDDGVLLSVVLDGARQRSFLLVLDAGSFTELARAEAPHAIPFGFHGMFRHD</sequence>
<keyword evidence="4 5" id="KW-0408">Iron</keyword>
<evidence type="ECO:0000256" key="6">
    <source>
        <dbReference type="RuleBase" id="RU364048"/>
    </source>
</evidence>
<evidence type="ECO:0000313" key="7">
    <source>
        <dbReference type="EMBL" id="RZQ60517.1"/>
    </source>
</evidence>
<dbReference type="GO" id="GO:0046872">
    <property type="term" value="F:metal ion binding"/>
    <property type="evidence" value="ECO:0007669"/>
    <property type="project" value="UniProtKB-KW"/>
</dbReference>
<keyword evidence="8" id="KW-1185">Reference proteome</keyword>
<dbReference type="Pfam" id="PF03055">
    <property type="entry name" value="RPE65"/>
    <property type="match status" value="1"/>
</dbReference>
<keyword evidence="6" id="KW-0223">Dioxygenase</keyword>
<protein>
    <recommendedName>
        <fullName evidence="6">Dioxygenase</fullName>
        <ecNumber evidence="6">1.13.11.-</ecNumber>
    </recommendedName>
</protein>
<evidence type="ECO:0000256" key="2">
    <source>
        <dbReference type="ARBA" id="ARBA00022723"/>
    </source>
</evidence>
<dbReference type="PANTHER" id="PTHR10543">
    <property type="entry name" value="BETA-CAROTENE DIOXYGENASE"/>
    <property type="match status" value="1"/>
</dbReference>
<reference evidence="7 8" key="1">
    <citation type="submission" date="2019-02" db="EMBL/GenBank/DDBJ databases">
        <title>Draft genome sequence of Amycolatopsis sp. 8-3EHSu isolated from roots of Suaeda maritima.</title>
        <authorList>
            <person name="Duangmal K."/>
            <person name="Chantavorakit T."/>
        </authorList>
    </citation>
    <scope>NUCLEOTIDE SEQUENCE [LARGE SCALE GENOMIC DNA]</scope>
    <source>
        <strain evidence="7 8">8-3EHSu</strain>
    </source>
</reference>
<dbReference type="OrthoDB" id="6636843at2"/>
<gene>
    <name evidence="7" type="ORF">EWH70_27945</name>
</gene>
<evidence type="ECO:0000256" key="4">
    <source>
        <dbReference type="ARBA" id="ARBA00023004"/>
    </source>
</evidence>
<dbReference type="RefSeq" id="WP_130478522.1">
    <property type="nucleotide sequence ID" value="NZ_SFCC01000016.1"/>
</dbReference>
<organism evidence="7 8">
    <name type="scientific">Amycolatopsis suaedae</name>
    <dbReference type="NCBI Taxonomy" id="2510978"/>
    <lineage>
        <taxon>Bacteria</taxon>
        <taxon>Bacillati</taxon>
        <taxon>Actinomycetota</taxon>
        <taxon>Actinomycetes</taxon>
        <taxon>Pseudonocardiales</taxon>
        <taxon>Pseudonocardiaceae</taxon>
        <taxon>Amycolatopsis</taxon>
    </lineage>
</organism>
<dbReference type="GO" id="GO:0016121">
    <property type="term" value="P:carotene catabolic process"/>
    <property type="evidence" value="ECO:0007669"/>
    <property type="project" value="TreeGrafter"/>
</dbReference>
<dbReference type="GO" id="GO:0010436">
    <property type="term" value="F:carotenoid dioxygenase activity"/>
    <property type="evidence" value="ECO:0007669"/>
    <property type="project" value="TreeGrafter"/>
</dbReference>
<dbReference type="EC" id="1.13.11.-" evidence="6"/>
<feature type="binding site" evidence="5">
    <location>
        <position position="219"/>
    </location>
    <ligand>
        <name>Fe cation</name>
        <dbReference type="ChEBI" id="CHEBI:24875"/>
        <note>catalytic</note>
    </ligand>
</feature>